<sequence precursor="true">MKKLTIFLVFLCSFFLFSETSFANSSNQLIIINKATNQLAYYNNGKMIKTFKVATGRQSSYTPEGTFKIVNKIKNRPYYKANIPGGHPNNPLGDRWLGINARGTNGTTYAIHGNNNAGSIGTYASAGCVRMYNDDVRWLFDQVKVNTPVVITSTSQSFEAIAASHGYNVGTKLKDVTVSVKSPQPTNTSVQIQASTSSGKDSLFKYSVYDGKKWTTIKDYTSSKSVKWKPTKAGSYKLRVQAKSKNSKKNFDDEKVISYNIFTPASVKSIKADKTSPQPTKTNVALTASSNNNNNNLFKFLVYDGSKWKTIQDFSSKTKVNWKPQKAGSYKIKVQAKHKQSKKKYDSEKTISYKVFEPAKLTSFKTEKASPTPAQSSVELTATSSNNKEHLFKFLVKDGDKWKTIQDFSSKTKASWKPTKEGSYQLKVQVKHKSSKKKFDAEKVMDHVVFKKATINTIKTDKVSPQFSKTNVVISASPASNKDHLYKFSIHDGNSWKTVQNYSNSSSFNWKPSHEGRFKIKVEVKHKLSKEKYDAVKEIDYYINKPVTIQELTPTVREHKPGVPVTISAKASGGSDLMYRFERLDNSNWQLLQDYSTNNSFKWTTPTAGGDYKIRVLVKSKGATKHDALLEKTYTVIVPNEIKAETISEEQASLEDVEEAEELDTIEVDVDVDVDVDEEENE</sequence>
<feature type="active site" description="Nucleophile" evidence="9">
    <location>
        <position position="128"/>
    </location>
</feature>
<dbReference type="Gene3D" id="2.40.440.10">
    <property type="entry name" value="L,D-transpeptidase catalytic domain-like"/>
    <property type="match status" value="1"/>
</dbReference>
<comment type="similarity">
    <text evidence="2">Belongs to the YkuD family.</text>
</comment>
<evidence type="ECO:0000256" key="4">
    <source>
        <dbReference type="ARBA" id="ARBA00022801"/>
    </source>
</evidence>
<comment type="pathway">
    <text evidence="1 9">Cell wall biogenesis; peptidoglycan biosynthesis.</text>
</comment>
<dbReference type="KEGG" id="bkw:BkAM31D_24930"/>
<dbReference type="RefSeq" id="WP_066155140.1">
    <property type="nucleotide sequence ID" value="NZ_CP020814.1"/>
</dbReference>
<evidence type="ECO:0000256" key="10">
    <source>
        <dbReference type="SAM" id="MobiDB-lite"/>
    </source>
</evidence>
<evidence type="ECO:0000256" key="1">
    <source>
        <dbReference type="ARBA" id="ARBA00004752"/>
    </source>
</evidence>
<dbReference type="EMBL" id="CP020814">
    <property type="protein sequence ID" value="ARK32845.1"/>
    <property type="molecule type" value="Genomic_DNA"/>
</dbReference>
<dbReference type="InterPro" id="IPR005490">
    <property type="entry name" value="LD_TPept_cat_dom"/>
</dbReference>
<dbReference type="GO" id="GO:0008360">
    <property type="term" value="P:regulation of cell shape"/>
    <property type="evidence" value="ECO:0007669"/>
    <property type="project" value="UniProtKB-UniRule"/>
</dbReference>
<feature type="signal peptide" evidence="11">
    <location>
        <begin position="1"/>
        <end position="23"/>
    </location>
</feature>
<dbReference type="InterPro" id="IPR011123">
    <property type="entry name" value="Y_Y_Y"/>
</dbReference>
<dbReference type="PANTHER" id="PTHR30582:SF4">
    <property type="entry name" value="L,D-TRANSPEPTIDASE YQJB-RELATED"/>
    <property type="match status" value="1"/>
</dbReference>
<feature type="compositionally biased region" description="Acidic residues" evidence="10">
    <location>
        <begin position="652"/>
        <end position="682"/>
    </location>
</feature>
<feature type="region of interest" description="Disordered" evidence="10">
    <location>
        <begin position="649"/>
        <end position="682"/>
    </location>
</feature>
<comment type="pathway">
    <text evidence="8">Glycan biosynthesis.</text>
</comment>
<evidence type="ECO:0000256" key="3">
    <source>
        <dbReference type="ARBA" id="ARBA00022679"/>
    </source>
</evidence>
<keyword evidence="6 9" id="KW-0573">Peptidoglycan synthesis</keyword>
<dbReference type="UniPathway" id="UPA00219"/>
<evidence type="ECO:0000313" key="14">
    <source>
        <dbReference type="Proteomes" id="UP000193006"/>
    </source>
</evidence>
<evidence type="ECO:0000256" key="11">
    <source>
        <dbReference type="SAM" id="SignalP"/>
    </source>
</evidence>
<name>A0A1X9MHA3_9BACI</name>
<evidence type="ECO:0000256" key="5">
    <source>
        <dbReference type="ARBA" id="ARBA00022960"/>
    </source>
</evidence>
<evidence type="ECO:0000313" key="13">
    <source>
        <dbReference type="EMBL" id="ARK32845.1"/>
    </source>
</evidence>
<dbReference type="EC" id="2.-.-.-" evidence="13"/>
<evidence type="ECO:0000256" key="6">
    <source>
        <dbReference type="ARBA" id="ARBA00022984"/>
    </source>
</evidence>
<organism evidence="13 14">
    <name type="scientific">Halalkalibacter krulwichiae</name>
    <dbReference type="NCBI Taxonomy" id="199441"/>
    <lineage>
        <taxon>Bacteria</taxon>
        <taxon>Bacillati</taxon>
        <taxon>Bacillota</taxon>
        <taxon>Bacilli</taxon>
        <taxon>Bacillales</taxon>
        <taxon>Bacillaceae</taxon>
        <taxon>Halalkalibacter</taxon>
    </lineage>
</organism>
<dbReference type="Pfam" id="PF03734">
    <property type="entry name" value="YkuD"/>
    <property type="match status" value="1"/>
</dbReference>
<keyword evidence="4" id="KW-0378">Hydrolase</keyword>
<protein>
    <submittedName>
        <fullName evidence="13">Putative L,D-transpeptidase YkuD</fullName>
        <ecNumber evidence="13">2.-.-.-</ecNumber>
    </submittedName>
</protein>
<dbReference type="SUPFAM" id="SSF141523">
    <property type="entry name" value="L,D-transpeptidase catalytic domain-like"/>
    <property type="match status" value="1"/>
</dbReference>
<evidence type="ECO:0000256" key="7">
    <source>
        <dbReference type="ARBA" id="ARBA00023316"/>
    </source>
</evidence>
<dbReference type="GO" id="GO:0018104">
    <property type="term" value="P:peptidoglycan-protein cross-linking"/>
    <property type="evidence" value="ECO:0007669"/>
    <property type="project" value="TreeGrafter"/>
</dbReference>
<keyword evidence="3 13" id="KW-0808">Transferase</keyword>
<dbReference type="PROSITE" id="PS52029">
    <property type="entry name" value="LD_TPASE"/>
    <property type="match status" value="1"/>
</dbReference>
<dbReference type="Proteomes" id="UP000193006">
    <property type="component" value="Chromosome"/>
</dbReference>
<evidence type="ECO:0000256" key="2">
    <source>
        <dbReference type="ARBA" id="ARBA00005992"/>
    </source>
</evidence>
<dbReference type="GO" id="GO:0071555">
    <property type="term" value="P:cell wall organization"/>
    <property type="evidence" value="ECO:0007669"/>
    <property type="project" value="UniProtKB-UniRule"/>
</dbReference>
<evidence type="ECO:0000259" key="12">
    <source>
        <dbReference type="PROSITE" id="PS52029"/>
    </source>
</evidence>
<dbReference type="Pfam" id="PF07495">
    <property type="entry name" value="Y_Y_Y"/>
    <property type="match status" value="4"/>
</dbReference>
<feature type="chain" id="PRO_5010988706" evidence="11">
    <location>
        <begin position="24"/>
        <end position="682"/>
    </location>
</feature>
<dbReference type="GO" id="GO:0071972">
    <property type="term" value="F:peptidoglycan L,D-transpeptidase activity"/>
    <property type="evidence" value="ECO:0007669"/>
    <property type="project" value="TreeGrafter"/>
</dbReference>
<keyword evidence="7 9" id="KW-0961">Cell wall biogenesis/degradation</keyword>
<evidence type="ECO:0000256" key="9">
    <source>
        <dbReference type="PROSITE-ProRule" id="PRU01373"/>
    </source>
</evidence>
<keyword evidence="5 9" id="KW-0133">Cell shape</keyword>
<evidence type="ECO:0000256" key="8">
    <source>
        <dbReference type="ARBA" id="ARBA00060592"/>
    </source>
</evidence>
<dbReference type="InterPro" id="IPR050979">
    <property type="entry name" value="LD-transpeptidase"/>
</dbReference>
<dbReference type="AlphaFoldDB" id="A0A1X9MHA3"/>
<dbReference type="GO" id="GO:0005576">
    <property type="term" value="C:extracellular region"/>
    <property type="evidence" value="ECO:0007669"/>
    <property type="project" value="TreeGrafter"/>
</dbReference>
<accession>A0A1X9MHA3</accession>
<dbReference type="CDD" id="cd16913">
    <property type="entry name" value="YkuD_like"/>
    <property type="match status" value="1"/>
</dbReference>
<dbReference type="GO" id="GO:0016740">
    <property type="term" value="F:transferase activity"/>
    <property type="evidence" value="ECO:0007669"/>
    <property type="project" value="UniProtKB-KW"/>
</dbReference>
<feature type="active site" description="Proton donor/acceptor" evidence="9">
    <location>
        <position position="112"/>
    </location>
</feature>
<gene>
    <name evidence="13" type="primary">ykuD_3</name>
    <name evidence="13" type="ORF">BkAM31D_24930</name>
</gene>
<dbReference type="PANTHER" id="PTHR30582">
    <property type="entry name" value="L,D-TRANSPEPTIDASE"/>
    <property type="match status" value="1"/>
</dbReference>
<proteinExistence type="inferred from homology"/>
<reference evidence="13 14" key="1">
    <citation type="submission" date="2017-04" db="EMBL/GenBank/DDBJ databases">
        <title>Bacillus krulwichiae AM31D Genome sequencing and assembly.</title>
        <authorList>
            <person name="Krulwich T.A."/>
            <person name="Anastor L."/>
            <person name="Ehrlich R."/>
            <person name="Ehrlich G.D."/>
            <person name="Janto B."/>
        </authorList>
    </citation>
    <scope>NUCLEOTIDE SEQUENCE [LARGE SCALE GENOMIC DNA]</scope>
    <source>
        <strain evidence="13 14">AM31D</strain>
    </source>
</reference>
<dbReference type="InterPro" id="IPR038063">
    <property type="entry name" value="Transpep_catalytic_dom"/>
</dbReference>
<dbReference type="FunFam" id="2.40.440.10:FF:000003">
    <property type="entry name" value="L,D-transpeptidase YciB"/>
    <property type="match status" value="1"/>
</dbReference>
<keyword evidence="11" id="KW-0732">Signal</keyword>
<dbReference type="STRING" id="199441.BkAM31D_24930"/>
<feature type="domain" description="L,D-TPase catalytic" evidence="12">
    <location>
        <begin position="28"/>
        <end position="152"/>
    </location>
</feature>
<keyword evidence="14" id="KW-1185">Reference proteome</keyword>